<comment type="caution">
    <text evidence="1">The sequence shown here is derived from an EMBL/GenBank/DDBJ whole genome shotgun (WGS) entry which is preliminary data.</text>
</comment>
<dbReference type="Proteomes" id="UP000318186">
    <property type="component" value="Unassembled WGS sequence"/>
</dbReference>
<reference evidence="1 2" key="1">
    <citation type="submission" date="2019-06" db="EMBL/GenBank/DDBJ databases">
        <title>Sequencing the genomes of 1000 actinobacteria strains.</title>
        <authorList>
            <person name="Klenk H.-P."/>
        </authorList>
    </citation>
    <scope>NUCLEOTIDE SEQUENCE [LARGE SCALE GENOMIC DNA]</scope>
    <source>
        <strain evidence="1 2">DSM 42059</strain>
    </source>
</reference>
<name>A0A561TZ15_9ACTN</name>
<protein>
    <submittedName>
        <fullName evidence="1">Uncharacterized protein</fullName>
    </submittedName>
</protein>
<organism evidence="1 2">
    <name type="scientific">Streptomyces brevispora</name>
    <dbReference type="NCBI Taxonomy" id="887462"/>
    <lineage>
        <taxon>Bacteria</taxon>
        <taxon>Bacillati</taxon>
        <taxon>Actinomycetota</taxon>
        <taxon>Actinomycetes</taxon>
        <taxon>Kitasatosporales</taxon>
        <taxon>Streptomycetaceae</taxon>
        <taxon>Streptomyces</taxon>
    </lineage>
</organism>
<evidence type="ECO:0000313" key="1">
    <source>
        <dbReference type="EMBL" id="TWF92350.1"/>
    </source>
</evidence>
<dbReference type="AlphaFoldDB" id="A0A561TZ15"/>
<sequence>MFAGSHPVWVEELLLAECAHRSLVEWPWPGRPPLVVSWAVCATPAVAAVLPVPAAVAVGLARAYRLREGDRRHAMWVSRLLERLDSHVDQRLAGLWCDLALLAGERDSVAAAGLRRRVEKRARPGMWARSLEWLLLLGTPLQSVDMALTVALADKHASVRRAVSRCSRSPVLSVQLRAAGLQAAVESTRPLEERLLDIVSASVDARRNDFPRPLAAPSSTWLADHGLEGLVRGATRRAVADFAGSMDDLGLAEEEHLTATLLAGLVREFTALPAHTHLAGVAGPHLRVGHRTVTKKEERTNGADIGVVVDIRVPGQLHLRTGDLIQVKKSTALMPGRTGREDTWTIKRRQLHDLLEHSASAAYWLIRGTGDVLVVPAKFLCAVEGATACASSKQFTVGYTVIRHTAVPMEQYLPDLVVGLWLGSSSDRTLHAAQGTGRTTRPRFALTIDVVLEPMQG</sequence>
<evidence type="ECO:0000313" key="2">
    <source>
        <dbReference type="Proteomes" id="UP000318186"/>
    </source>
</evidence>
<accession>A0A561TZ15</accession>
<gene>
    <name evidence="1" type="ORF">FHX80_12670</name>
</gene>
<dbReference type="EMBL" id="VIWW01000002">
    <property type="protein sequence ID" value="TWF92350.1"/>
    <property type="molecule type" value="Genomic_DNA"/>
</dbReference>
<proteinExistence type="predicted"/>